<dbReference type="GeneID" id="5021324"/>
<protein>
    <recommendedName>
        <fullName evidence="2">Ubiquitin-like domain-containing protein</fullName>
    </recommendedName>
</protein>
<dbReference type="KEGG" id="ptm:GSPATT00036925001"/>
<dbReference type="STRING" id="5888.A0CBH5"/>
<dbReference type="OMA" id="QLQIKKG"/>
<dbReference type="PROSITE" id="PS50053">
    <property type="entry name" value="UBIQUITIN_2"/>
    <property type="match status" value="1"/>
</dbReference>
<dbReference type="InterPro" id="IPR029071">
    <property type="entry name" value="Ubiquitin-like_domsf"/>
</dbReference>
<feature type="compositionally biased region" description="Polar residues" evidence="1">
    <location>
        <begin position="1511"/>
        <end position="1527"/>
    </location>
</feature>
<evidence type="ECO:0000313" key="4">
    <source>
        <dbReference type="Proteomes" id="UP000000600"/>
    </source>
</evidence>
<feature type="domain" description="Ubiquitin-like" evidence="2">
    <location>
        <begin position="1740"/>
        <end position="1808"/>
    </location>
</feature>
<gene>
    <name evidence="3" type="ORF">GSPATT00036925001</name>
</gene>
<feature type="region of interest" description="Disordered" evidence="1">
    <location>
        <begin position="1449"/>
        <end position="1527"/>
    </location>
</feature>
<dbReference type="SUPFAM" id="SSF54236">
    <property type="entry name" value="Ubiquitin-like"/>
    <property type="match status" value="11"/>
</dbReference>
<dbReference type="Proteomes" id="UP000000600">
    <property type="component" value="Unassembled WGS sequence"/>
</dbReference>
<dbReference type="SMART" id="SM00213">
    <property type="entry name" value="UBQ"/>
    <property type="match status" value="11"/>
</dbReference>
<dbReference type="InParanoid" id="A0CBH5"/>
<dbReference type="EMBL" id="CT868057">
    <property type="protein sequence ID" value="CAK68142.1"/>
    <property type="molecule type" value="Genomic_DNA"/>
</dbReference>
<sequence length="1808" mass="210371">MLTFTVQYDGKQFNSECQSYRKVQDYVDKLISTLKLSIQNKQYGLFMNNNELQRDKTFLDNKVIRGALLELRITKTFEYAFLKVNRNGKSFWPHMSLAAMAQELYQVTAQEFKIADDTFTLFFQGIPLERNVQLAQYNIIGNSIINCENKEFAKQDDQVINQQQNILNAKNITQEQQNYSQPEIQQQQQHFIVILEYREQKQVIEATLDTYINEIIEIAKYMYKIQENIILKLNQKILPNDQNLQQLQIKKGYTLTIEIQQQQIPQQQQISQQQQIPQQNINIILEYINSKTQLEVAKDTYIQELVDTVKQLHKINESIVLKLNQQILPNNLTLEQLQIKKGHTLSAEVQQQQQPQQQLPQQQTRQQNIIIFLEYLSQKTQIEVTVDTQIQELVDTVKQLHQINENIVLKLNQQILPNNLTLEQLLIKKGHTLSAEVQQQQQPQQQMPQQQTRQQNIIIFLEYLGQKTQIEVTIDTQIQELVDTVKQLHKINENIVLKLNQQILPNNLTLEQLLIKKGHTLSAEVQYQQQPQQQMPQQQTLQQNIIIFLEYLGQKTQIEVALDTCVQEIVDIAIPLYEINENIVLKLNQQFLPNNQTLEQLLIQNGHTLLVEVQQQQQPQKQMPQQQTLQQNIIIFLEYLGQKTQIEVALDTCVQEIVDIALPLYEINENIVLKLNQQFLPNNQTLEQLQIQNGHTLLVEVQQQQQPQKQMPQQQALQQNIIISLEYLGQKTPIEVALDTYIQELIDTVKQLHQIKENVVFTLNQQILPNNQTLGQLNILKGTTLTAEVQQQQQSIQLIIYHSNSQPLPVEVDQDTKVSELAIELQGYYQISQILFTLENRQVLDQLLTFREQNILTGTKLYIQQIYDTPTQIPSGMQEIVLIILFESQTINITIPNNSLVKELEDMLKKNWNLNYEINLFHNDKMLNSNETFLKQQIVKGSKLVVKQALAQKKQIQLSLVYESLNPLQVEVEDDTSIKEFEDLIIEQYKLEKGLIISYKEQILDSTKTLLDYQIKDNSVLNFKQKANQVNLVIQAFHQTVDFNFSKETKISNMIEDIRRRFNSVDQLMIQKENGEILNPDFTIKQYGLFDTQTLIVIPKQNKQPEQVMPIGRKINVIVDYNGKKIQVEVSDNTVVSQFIEQIRPNLQLQGEVQLNLEGQQVLNPFETLVNQKVQKGSRLIVNQMKQGSSPINIRSLFLTIDYKGNRTTLEVTDDTLVSELIFTMKGNLQIKEDCNLCFENKKVLQPNSSIKDQNVDNNLVLYLIPIVDNAQKQPSQQSPQLLQQEIFLNFYYQNQTTDLKIDPNILVKQLIEGIQSNLNLQEKFQLSLDGKNILNEEQSLAALKIQDKSTLYPIFDQKPQQQQDQENFSLYIDYQNNQHQIVISSNSLGNELVEMVKKITLNIPIINILIDGKTPLILDKTLKAQNLKNHSHLQVQVQGQMYGSQLQWQQQQQQQQPFQSSQQQKQQFPTMNQNPFFQNQPNNFQIQPQNNKQGPPINQQLNPFQKFGPPNQQNQFDGSNQSSQFLNSSGYQQQFPLQSQAGLSQQFQRFPTQFQKPQQQPMGGIPQQQYNLTLSQQNKPIVIQLKYMNQFSRQEFNKNNSVSDMIKRCQEIFNIPQEPTIQRNGQDLNSSQVLESCRFQEFEILEVVLKQSNPFILNISVQNNNIQVETDLDQQIFEFMDELKVAYSINYATELVYNQIQLLPDKTFRQQNIPNNSYLILRQKQLNGKLKITQSLNLMIVKVRDGMNLIQIEIPPTATVQDFEKKVKEKIIINTNCRFQFNMMILNPQQTLAQQGINNNCEVLLLR</sequence>
<evidence type="ECO:0000259" key="2">
    <source>
        <dbReference type="PROSITE" id="PS50053"/>
    </source>
</evidence>
<dbReference type="HOGENOM" id="CLU_237922_0_0_1"/>
<reference evidence="3 4" key="1">
    <citation type="journal article" date="2006" name="Nature">
        <title>Global trends of whole-genome duplications revealed by the ciliate Paramecium tetraurelia.</title>
        <authorList>
            <consortium name="Genoscope"/>
            <person name="Aury J.-M."/>
            <person name="Jaillon O."/>
            <person name="Duret L."/>
            <person name="Noel B."/>
            <person name="Jubin C."/>
            <person name="Porcel B.M."/>
            <person name="Segurens B."/>
            <person name="Daubin V."/>
            <person name="Anthouard V."/>
            <person name="Aiach N."/>
            <person name="Arnaiz O."/>
            <person name="Billaut A."/>
            <person name="Beisson J."/>
            <person name="Blanc I."/>
            <person name="Bouhouche K."/>
            <person name="Camara F."/>
            <person name="Duharcourt S."/>
            <person name="Guigo R."/>
            <person name="Gogendeau D."/>
            <person name="Katinka M."/>
            <person name="Keller A.-M."/>
            <person name="Kissmehl R."/>
            <person name="Klotz C."/>
            <person name="Koll F."/>
            <person name="Le Moue A."/>
            <person name="Lepere C."/>
            <person name="Malinsky S."/>
            <person name="Nowacki M."/>
            <person name="Nowak J.K."/>
            <person name="Plattner H."/>
            <person name="Poulain J."/>
            <person name="Ruiz F."/>
            <person name="Serrano V."/>
            <person name="Zagulski M."/>
            <person name="Dessen P."/>
            <person name="Betermier M."/>
            <person name="Weissenbach J."/>
            <person name="Scarpelli C."/>
            <person name="Schachter V."/>
            <person name="Sperling L."/>
            <person name="Meyer E."/>
            <person name="Cohen J."/>
            <person name="Wincker P."/>
        </authorList>
    </citation>
    <scope>NUCLEOTIDE SEQUENCE [LARGE SCALE GENOMIC DNA]</scope>
    <source>
        <strain evidence="3 4">Stock d4-2</strain>
    </source>
</reference>
<dbReference type="OrthoDB" id="311297at2759"/>
<dbReference type="Gene3D" id="3.10.20.90">
    <property type="entry name" value="Phosphatidylinositol 3-kinase Catalytic Subunit, Chain A, domain 1"/>
    <property type="match status" value="1"/>
</dbReference>
<dbReference type="InterPro" id="IPR000626">
    <property type="entry name" value="Ubiquitin-like_dom"/>
</dbReference>
<evidence type="ECO:0000313" key="3">
    <source>
        <dbReference type="EMBL" id="CAK68142.1"/>
    </source>
</evidence>
<proteinExistence type="predicted"/>
<feature type="compositionally biased region" description="Low complexity" evidence="1">
    <location>
        <begin position="1449"/>
        <end position="1494"/>
    </location>
</feature>
<keyword evidence="4" id="KW-1185">Reference proteome</keyword>
<organism evidence="3 4">
    <name type="scientific">Paramecium tetraurelia</name>
    <dbReference type="NCBI Taxonomy" id="5888"/>
    <lineage>
        <taxon>Eukaryota</taxon>
        <taxon>Sar</taxon>
        <taxon>Alveolata</taxon>
        <taxon>Ciliophora</taxon>
        <taxon>Intramacronucleata</taxon>
        <taxon>Oligohymenophorea</taxon>
        <taxon>Peniculida</taxon>
        <taxon>Parameciidae</taxon>
        <taxon>Paramecium</taxon>
    </lineage>
</organism>
<accession>A0CBH5</accession>
<name>A0CBH5_PARTE</name>
<evidence type="ECO:0000256" key="1">
    <source>
        <dbReference type="SAM" id="MobiDB-lite"/>
    </source>
</evidence>
<dbReference type="RefSeq" id="XP_001435539.1">
    <property type="nucleotide sequence ID" value="XM_001435502.1"/>
</dbReference>